<feature type="compositionally biased region" description="Low complexity" evidence="1">
    <location>
        <begin position="210"/>
        <end position="226"/>
    </location>
</feature>
<feature type="region of interest" description="Disordered" evidence="1">
    <location>
        <begin position="141"/>
        <end position="168"/>
    </location>
</feature>
<reference evidence="4" key="3">
    <citation type="journal article" date="2018" name="Mol. Plant Microbe Interact.">
        <title>Genome sequence resources for the wheat stripe rust pathogen (Puccinia striiformis f. sp. tritici) and the barley stripe rust pathogen (Puccinia striiformis f. sp. hordei).</title>
        <authorList>
            <person name="Xia C."/>
            <person name="Wang M."/>
            <person name="Yin C."/>
            <person name="Cornejo O.E."/>
            <person name="Hulbert S.H."/>
            <person name="Chen X."/>
        </authorList>
    </citation>
    <scope>NUCLEOTIDE SEQUENCE [LARGE SCALE GENOMIC DNA]</scope>
    <source>
        <strain evidence="4">93TX-2</strain>
    </source>
</reference>
<comment type="caution">
    <text evidence="3">The sequence shown here is derived from an EMBL/GenBank/DDBJ whole genome shotgun (WGS) entry which is preliminary data.</text>
</comment>
<feature type="compositionally biased region" description="Polar residues" evidence="1">
    <location>
        <begin position="155"/>
        <end position="168"/>
    </location>
</feature>
<evidence type="ECO:0000313" key="4">
    <source>
        <dbReference type="Proteomes" id="UP000238274"/>
    </source>
</evidence>
<dbReference type="AlphaFoldDB" id="A0A2S4WDN0"/>
<dbReference type="InterPro" id="IPR013087">
    <property type="entry name" value="Znf_C2H2_type"/>
</dbReference>
<gene>
    <name evidence="3" type="ORF">PSHT_04203</name>
</gene>
<feature type="compositionally biased region" description="Basic and acidic residues" evidence="1">
    <location>
        <begin position="331"/>
        <end position="343"/>
    </location>
</feature>
<dbReference type="VEuPathDB" id="FungiDB:PSHT_04203"/>
<feature type="region of interest" description="Disordered" evidence="1">
    <location>
        <begin position="184"/>
        <end position="286"/>
    </location>
</feature>
<evidence type="ECO:0000259" key="2">
    <source>
        <dbReference type="PROSITE" id="PS00028"/>
    </source>
</evidence>
<feature type="region of interest" description="Disordered" evidence="1">
    <location>
        <begin position="1"/>
        <end position="75"/>
    </location>
</feature>
<name>A0A2S4WDN0_9BASI</name>
<protein>
    <recommendedName>
        <fullName evidence="2">C2H2-type domain-containing protein</fullName>
    </recommendedName>
</protein>
<feature type="region of interest" description="Disordered" evidence="1">
    <location>
        <begin position="320"/>
        <end position="345"/>
    </location>
</feature>
<feature type="domain" description="C2H2-type" evidence="2">
    <location>
        <begin position="298"/>
        <end position="320"/>
    </location>
</feature>
<feature type="compositionally biased region" description="Basic and acidic residues" evidence="1">
    <location>
        <begin position="24"/>
        <end position="36"/>
    </location>
</feature>
<evidence type="ECO:0000313" key="3">
    <source>
        <dbReference type="EMBL" id="POW19817.1"/>
    </source>
</evidence>
<dbReference type="EMBL" id="PKSM01000042">
    <property type="protein sequence ID" value="POW19817.1"/>
    <property type="molecule type" value="Genomic_DNA"/>
</dbReference>
<feature type="compositionally biased region" description="Polar residues" evidence="1">
    <location>
        <begin position="231"/>
        <end position="240"/>
    </location>
</feature>
<dbReference type="VEuPathDB" id="FungiDB:PSTT_14366"/>
<dbReference type="PROSITE" id="PS00028">
    <property type="entry name" value="ZINC_FINGER_C2H2_1"/>
    <property type="match status" value="1"/>
</dbReference>
<dbReference type="OrthoDB" id="2507215at2759"/>
<accession>A0A2S4WDN0</accession>
<feature type="compositionally biased region" description="Polar residues" evidence="1">
    <location>
        <begin position="254"/>
        <end position="263"/>
    </location>
</feature>
<reference evidence="3 4" key="1">
    <citation type="submission" date="2017-12" db="EMBL/GenBank/DDBJ databases">
        <title>Gene loss provides genomic basis for host adaptation in cereal stripe rust fungi.</title>
        <authorList>
            <person name="Xia C."/>
        </authorList>
    </citation>
    <scope>NUCLEOTIDE SEQUENCE [LARGE SCALE GENOMIC DNA]</scope>
    <source>
        <strain evidence="3 4">93TX-2</strain>
    </source>
</reference>
<feature type="compositionally biased region" description="Pro residues" evidence="1">
    <location>
        <begin position="37"/>
        <end position="46"/>
    </location>
</feature>
<organism evidence="3 4">
    <name type="scientific">Puccinia striiformis</name>
    <dbReference type="NCBI Taxonomy" id="27350"/>
    <lineage>
        <taxon>Eukaryota</taxon>
        <taxon>Fungi</taxon>
        <taxon>Dikarya</taxon>
        <taxon>Basidiomycota</taxon>
        <taxon>Pucciniomycotina</taxon>
        <taxon>Pucciniomycetes</taxon>
        <taxon>Pucciniales</taxon>
        <taxon>Pucciniaceae</taxon>
        <taxon>Puccinia</taxon>
    </lineage>
</organism>
<evidence type="ECO:0000256" key="1">
    <source>
        <dbReference type="SAM" id="MobiDB-lite"/>
    </source>
</evidence>
<dbReference type="Proteomes" id="UP000238274">
    <property type="component" value="Unassembled WGS sequence"/>
</dbReference>
<proteinExistence type="predicted"/>
<sequence length="445" mass="49227">MSGTTPHSIKEHQKKIKLPQSRSSEPRTPIKLEDKPPILPIIPSPTNPFVADPSAMASDELPSSPLDPHNPLASQQSRDAYLTARRRETLELPAGVEHLHLPPREQIYPAEINLSDIPLSVAMRREPNTTPIGRWLQAVEPMSPTNDPALRPASHWSSDSEPTTLSDSNSWISKLHEKAAHNFEFNRRDLSSPEGISPTNPGYRAAGIQPFAGSSSSRPFPASPSKRPMKTSPNEKSTGRLQGKKKHVPPPRSSPTAESQSKLRQGKPTTRKGKVSSQKAVLAPSGSALRPCNQPIFCCPICGFRLPLLTAINQHIRDNHPRAYNPTNGDVNDHEHEPSENHNDAVALPRRPIPRYICIALINDISSWLDNTHFLRMKTYFDETKPTFLGFWRTNYLLSVPIPENAHKLVRGTWCKDLVELSLSDVPQESAPGAIIKKALPSGNS</sequence>
<keyword evidence="4" id="KW-1185">Reference proteome</keyword>
<reference evidence="4" key="2">
    <citation type="journal article" date="2018" name="BMC Genomics">
        <title>Genomic insights into host adaptation between the wheat stripe rust pathogen (Puccinia striiformis f. sp. tritici) and the barley stripe rust pathogen (Puccinia striiformis f. sp. hordei).</title>
        <authorList>
            <person name="Xia C."/>
            <person name="Wang M."/>
            <person name="Yin C."/>
            <person name="Cornejo O.E."/>
            <person name="Hulbert S.H."/>
            <person name="Chen X."/>
        </authorList>
    </citation>
    <scope>NUCLEOTIDE SEQUENCE [LARGE SCALE GENOMIC DNA]</scope>
    <source>
        <strain evidence="4">93TX-2</strain>
    </source>
</reference>